<dbReference type="AlphaFoldDB" id="A0A975BAX9"/>
<dbReference type="RefSeq" id="WP_207687815.1">
    <property type="nucleotide sequence ID" value="NZ_CP061799.1"/>
</dbReference>
<sequence length="175" mass="19698">MEKQILKSDKEYKKKTLIILIISIIAGLGVIVCFQVYIQDIKELAKYDHEQAFEKILFLLRIIMVSIAFTLTSFGIYIIRIAIKAIITEQFPPPGMKVIRETRLLTGRSAKQRGVIGIILAIAIIITGITFPAFLYLKMDKVFKKPVQQINMGSSGINTIQGFNSITDIKTITGY</sequence>
<gene>
    <name evidence="2" type="ORF">dnl_41810</name>
</gene>
<proteinExistence type="predicted"/>
<keyword evidence="1" id="KW-0472">Membrane</keyword>
<keyword evidence="1" id="KW-1133">Transmembrane helix</keyword>
<evidence type="ECO:0000313" key="2">
    <source>
        <dbReference type="EMBL" id="QTA81830.1"/>
    </source>
</evidence>
<accession>A0A975BAX9</accession>
<keyword evidence="3" id="KW-1185">Reference proteome</keyword>
<dbReference type="Proteomes" id="UP000663720">
    <property type="component" value="Chromosome"/>
</dbReference>
<dbReference type="EMBL" id="CP061799">
    <property type="protein sequence ID" value="QTA81830.1"/>
    <property type="molecule type" value="Genomic_DNA"/>
</dbReference>
<feature type="transmembrane region" description="Helical" evidence="1">
    <location>
        <begin position="115"/>
        <end position="137"/>
    </location>
</feature>
<reference evidence="2" key="1">
    <citation type="journal article" date="2021" name="Microb. Physiol.">
        <title>Proteogenomic Insights into the Physiology of Marine, Sulfate-Reducing, Filamentous Desulfonema limicola and Desulfonema magnum.</title>
        <authorList>
            <person name="Schnaars V."/>
            <person name="Wohlbrand L."/>
            <person name="Scheve S."/>
            <person name="Hinrichs C."/>
            <person name="Reinhardt R."/>
            <person name="Rabus R."/>
        </authorList>
    </citation>
    <scope>NUCLEOTIDE SEQUENCE</scope>
    <source>
        <strain evidence="2">5ac10</strain>
    </source>
</reference>
<keyword evidence="1" id="KW-0812">Transmembrane</keyword>
<feature type="transmembrane region" description="Helical" evidence="1">
    <location>
        <begin position="58"/>
        <end position="79"/>
    </location>
</feature>
<organism evidence="2 3">
    <name type="scientific">Desulfonema limicola</name>
    <dbReference type="NCBI Taxonomy" id="45656"/>
    <lineage>
        <taxon>Bacteria</taxon>
        <taxon>Pseudomonadati</taxon>
        <taxon>Thermodesulfobacteriota</taxon>
        <taxon>Desulfobacteria</taxon>
        <taxon>Desulfobacterales</taxon>
        <taxon>Desulfococcaceae</taxon>
        <taxon>Desulfonema</taxon>
    </lineage>
</organism>
<name>A0A975BAX9_9BACT</name>
<evidence type="ECO:0000256" key="1">
    <source>
        <dbReference type="SAM" id="Phobius"/>
    </source>
</evidence>
<evidence type="ECO:0000313" key="3">
    <source>
        <dbReference type="Proteomes" id="UP000663720"/>
    </source>
</evidence>
<protein>
    <submittedName>
        <fullName evidence="2">Uncharacterized protein</fullName>
    </submittedName>
</protein>
<feature type="transmembrane region" description="Helical" evidence="1">
    <location>
        <begin position="16"/>
        <end position="38"/>
    </location>
</feature>
<dbReference type="KEGG" id="dli:dnl_41810"/>